<sequence length="821" mass="94258">MPLLNNSEKCLGYKNAKVISHHPWERRIKDEYANKIKHAHNSINNPVFPKENKKGTDKNRAQFTVIGNRVTKEFIYCIHLLKGLHKYRSKNFEAPVIRGVTTVEWPYVWNDLKLRFGGLAYCLKSQCAVLLNDKLLGGENELKNLIETKYSYHICPDYYQESINQFATFIRSSGRPCAYMHFSINDEHIGTMIFMLYADLLPLTSENFLRLCKSKKGGYGGTPVHRIVKDCWIQCGGYGLKSTDLACENFIVPHDRRGVLCMANDGRHMDCSTQFFILLQPAQWMAHKYVAFGQLIEGEGTLQKIENVPTWYESPTSEIIIHKAGILNMECQDIAINKGTVDYIDGHIEDLVVLANFFYEIILDKVFQEVEARRLAALEMQAAATDVSENEAAGIRSTQRFLQKKEDIEKQLQKSQVNETRIVSRSSPTRDNENNDFDVEVYDYEPEEYSYQHVSFGATASPVLKPKLPYYLPLTDVPYRDEVDSTPDLRKFLRGDYCLESDLIKDASKKIVKHSPFPSELFKLDDEESDVSSQESLESFEEREIRRYLKLNVDRVSFAGDIVRGIAKGVGKLNIFDESRKSELISDNELRKFRMASVEYRSRDKKVRIAPTAAGTSSRTIPPRRPTGFVRAPEVYDSDTEVKRQSVLTRLYDDLTHEEPLVGPTLKDYKPMSETRNKNMLLLTFSPNSRIKSDENTRERYLRHSANTEGESYEHVLNLQHGKKVARKISSDYVNTIDQMEQKLENSIRSIEFAKMRPAISVTEYQKKNQKHLEETRRTSKSQVHTVMKPKANFGKQHSSGGLRLPGDTPLYSSEEDEQAS</sequence>
<organism evidence="3 4">
    <name type="scientific">Manduca sexta</name>
    <name type="common">Tobacco hawkmoth</name>
    <name type="synonym">Tobacco hornworm</name>
    <dbReference type="NCBI Taxonomy" id="7130"/>
    <lineage>
        <taxon>Eukaryota</taxon>
        <taxon>Metazoa</taxon>
        <taxon>Ecdysozoa</taxon>
        <taxon>Arthropoda</taxon>
        <taxon>Hexapoda</taxon>
        <taxon>Insecta</taxon>
        <taxon>Pterygota</taxon>
        <taxon>Neoptera</taxon>
        <taxon>Endopterygota</taxon>
        <taxon>Lepidoptera</taxon>
        <taxon>Glossata</taxon>
        <taxon>Ditrysia</taxon>
        <taxon>Bombycoidea</taxon>
        <taxon>Sphingidae</taxon>
        <taxon>Sphinginae</taxon>
        <taxon>Sphingini</taxon>
        <taxon>Manduca</taxon>
    </lineage>
</organism>
<gene>
    <name evidence="3" type="ORF">O3G_MSEX009824</name>
</gene>
<dbReference type="Proteomes" id="UP000791440">
    <property type="component" value="Unassembled WGS sequence"/>
</dbReference>
<dbReference type="PANTHER" id="PTHR11071:SF561">
    <property type="entry name" value="PEPTIDYL-PROLYL CIS-TRANS ISOMERASE D-RELATED"/>
    <property type="match status" value="1"/>
</dbReference>
<dbReference type="PROSITE" id="PS50072">
    <property type="entry name" value="CSA_PPIASE_2"/>
    <property type="match status" value="1"/>
</dbReference>
<feature type="region of interest" description="Disordered" evidence="1">
    <location>
        <begin position="611"/>
        <end position="631"/>
    </location>
</feature>
<evidence type="ECO:0000256" key="1">
    <source>
        <dbReference type="SAM" id="MobiDB-lite"/>
    </source>
</evidence>
<feature type="domain" description="PPIase cyclophilin-type" evidence="2">
    <location>
        <begin position="179"/>
        <end position="326"/>
    </location>
</feature>
<dbReference type="AlphaFoldDB" id="A0A921ZEZ7"/>
<protein>
    <recommendedName>
        <fullName evidence="2">PPIase cyclophilin-type domain-containing protein</fullName>
    </recommendedName>
</protein>
<name>A0A921ZEZ7_MANSE</name>
<feature type="region of interest" description="Disordered" evidence="1">
    <location>
        <begin position="767"/>
        <end position="821"/>
    </location>
</feature>
<dbReference type="PANTHER" id="PTHR11071">
    <property type="entry name" value="PEPTIDYL-PROLYL CIS-TRANS ISOMERASE"/>
    <property type="match status" value="1"/>
</dbReference>
<dbReference type="Pfam" id="PF00160">
    <property type="entry name" value="Pro_isomerase"/>
    <property type="match status" value="1"/>
</dbReference>
<dbReference type="CDD" id="cd00317">
    <property type="entry name" value="cyclophilin"/>
    <property type="match status" value="1"/>
</dbReference>
<keyword evidence="4" id="KW-1185">Reference proteome</keyword>
<evidence type="ECO:0000313" key="3">
    <source>
        <dbReference type="EMBL" id="KAG6456601.1"/>
    </source>
</evidence>
<accession>A0A921ZEZ7</accession>
<dbReference type="GO" id="GO:0003755">
    <property type="term" value="F:peptidyl-prolyl cis-trans isomerase activity"/>
    <property type="evidence" value="ECO:0007669"/>
    <property type="project" value="InterPro"/>
</dbReference>
<dbReference type="GO" id="GO:0005737">
    <property type="term" value="C:cytoplasm"/>
    <property type="evidence" value="ECO:0007669"/>
    <property type="project" value="TreeGrafter"/>
</dbReference>
<reference evidence="3" key="1">
    <citation type="journal article" date="2016" name="Insect Biochem. Mol. Biol.">
        <title>Multifaceted biological insights from a draft genome sequence of the tobacco hornworm moth, Manduca sexta.</title>
        <authorList>
            <person name="Kanost M.R."/>
            <person name="Arrese E.L."/>
            <person name="Cao X."/>
            <person name="Chen Y.R."/>
            <person name="Chellapilla S."/>
            <person name="Goldsmith M.R."/>
            <person name="Grosse-Wilde E."/>
            <person name="Heckel D.G."/>
            <person name="Herndon N."/>
            <person name="Jiang H."/>
            <person name="Papanicolaou A."/>
            <person name="Qu J."/>
            <person name="Soulages J.L."/>
            <person name="Vogel H."/>
            <person name="Walters J."/>
            <person name="Waterhouse R.M."/>
            <person name="Ahn S.J."/>
            <person name="Almeida F.C."/>
            <person name="An C."/>
            <person name="Aqrawi P."/>
            <person name="Bretschneider A."/>
            <person name="Bryant W.B."/>
            <person name="Bucks S."/>
            <person name="Chao H."/>
            <person name="Chevignon G."/>
            <person name="Christen J.M."/>
            <person name="Clarke D.F."/>
            <person name="Dittmer N.T."/>
            <person name="Ferguson L.C.F."/>
            <person name="Garavelou S."/>
            <person name="Gordon K.H.J."/>
            <person name="Gunaratna R.T."/>
            <person name="Han Y."/>
            <person name="Hauser F."/>
            <person name="He Y."/>
            <person name="Heidel-Fischer H."/>
            <person name="Hirsh A."/>
            <person name="Hu Y."/>
            <person name="Jiang H."/>
            <person name="Kalra D."/>
            <person name="Klinner C."/>
            <person name="Konig C."/>
            <person name="Kovar C."/>
            <person name="Kroll A.R."/>
            <person name="Kuwar S.S."/>
            <person name="Lee S.L."/>
            <person name="Lehman R."/>
            <person name="Li K."/>
            <person name="Li Z."/>
            <person name="Liang H."/>
            <person name="Lovelace S."/>
            <person name="Lu Z."/>
            <person name="Mansfield J.H."/>
            <person name="McCulloch K.J."/>
            <person name="Mathew T."/>
            <person name="Morton B."/>
            <person name="Muzny D.M."/>
            <person name="Neunemann D."/>
            <person name="Ongeri F."/>
            <person name="Pauchet Y."/>
            <person name="Pu L.L."/>
            <person name="Pyrousis I."/>
            <person name="Rao X.J."/>
            <person name="Redding A."/>
            <person name="Roesel C."/>
            <person name="Sanchez-Gracia A."/>
            <person name="Schaack S."/>
            <person name="Shukla A."/>
            <person name="Tetreau G."/>
            <person name="Wang Y."/>
            <person name="Xiong G.H."/>
            <person name="Traut W."/>
            <person name="Walsh T.K."/>
            <person name="Worley K.C."/>
            <person name="Wu D."/>
            <person name="Wu W."/>
            <person name="Wu Y.Q."/>
            <person name="Zhang X."/>
            <person name="Zou Z."/>
            <person name="Zucker H."/>
            <person name="Briscoe A.D."/>
            <person name="Burmester T."/>
            <person name="Clem R.J."/>
            <person name="Feyereisen R."/>
            <person name="Grimmelikhuijzen C.J.P."/>
            <person name="Hamodrakas S.J."/>
            <person name="Hansson B.S."/>
            <person name="Huguet E."/>
            <person name="Jermiin L.S."/>
            <person name="Lan Q."/>
            <person name="Lehman H.K."/>
            <person name="Lorenzen M."/>
            <person name="Merzendorfer H."/>
            <person name="Michalopoulos I."/>
            <person name="Morton D.B."/>
            <person name="Muthukrishnan S."/>
            <person name="Oakeshott J.G."/>
            <person name="Palmer W."/>
            <person name="Park Y."/>
            <person name="Passarelli A.L."/>
            <person name="Rozas J."/>
            <person name="Schwartz L.M."/>
            <person name="Smith W."/>
            <person name="Southgate A."/>
            <person name="Vilcinskas A."/>
            <person name="Vogt R."/>
            <person name="Wang P."/>
            <person name="Werren J."/>
            <person name="Yu X.Q."/>
            <person name="Zhou J.J."/>
            <person name="Brown S.J."/>
            <person name="Scherer S.E."/>
            <person name="Richards S."/>
            <person name="Blissard G.W."/>
        </authorList>
    </citation>
    <scope>NUCLEOTIDE SEQUENCE</scope>
</reference>
<evidence type="ECO:0000313" key="4">
    <source>
        <dbReference type="Proteomes" id="UP000791440"/>
    </source>
</evidence>
<evidence type="ECO:0000259" key="2">
    <source>
        <dbReference type="PROSITE" id="PS50072"/>
    </source>
</evidence>
<feature type="compositionally biased region" description="Basic and acidic residues" evidence="1">
    <location>
        <begin position="767"/>
        <end position="778"/>
    </location>
</feature>
<reference evidence="3" key="2">
    <citation type="submission" date="2020-12" db="EMBL/GenBank/DDBJ databases">
        <authorList>
            <person name="Kanost M."/>
        </authorList>
    </citation>
    <scope>NUCLEOTIDE SEQUENCE</scope>
</reference>
<dbReference type="InterPro" id="IPR002130">
    <property type="entry name" value="Cyclophilin-type_PPIase_dom"/>
</dbReference>
<dbReference type="EMBL" id="JH668517">
    <property type="protein sequence ID" value="KAG6456601.1"/>
    <property type="molecule type" value="Genomic_DNA"/>
</dbReference>
<comment type="caution">
    <text evidence="3">The sequence shown here is derived from an EMBL/GenBank/DDBJ whole genome shotgun (WGS) entry which is preliminary data.</text>
</comment>
<proteinExistence type="predicted"/>